<feature type="region of interest" description="Disordered" evidence="5">
    <location>
        <begin position="518"/>
        <end position="580"/>
    </location>
</feature>
<dbReference type="CDD" id="cd11386">
    <property type="entry name" value="MCP_signal"/>
    <property type="match status" value="1"/>
</dbReference>
<feature type="compositionally biased region" description="Polar residues" evidence="5">
    <location>
        <begin position="365"/>
        <end position="374"/>
    </location>
</feature>
<dbReference type="SUPFAM" id="SSF58104">
    <property type="entry name" value="Methyl-accepting chemotaxis protein (MCP) signaling domain"/>
    <property type="match status" value="1"/>
</dbReference>
<evidence type="ECO:0000259" key="7">
    <source>
        <dbReference type="PROSITE" id="PS50111"/>
    </source>
</evidence>
<dbReference type="Gene3D" id="6.10.340.10">
    <property type="match status" value="1"/>
</dbReference>
<evidence type="ECO:0000256" key="6">
    <source>
        <dbReference type="SAM" id="Phobius"/>
    </source>
</evidence>
<evidence type="ECO:0000259" key="8">
    <source>
        <dbReference type="PROSITE" id="PS50885"/>
    </source>
</evidence>
<dbReference type="EMBL" id="CZCU02000099">
    <property type="protein sequence ID" value="VXD13954.1"/>
    <property type="molecule type" value="Genomic_DNA"/>
</dbReference>
<dbReference type="SMART" id="SM00283">
    <property type="entry name" value="MA"/>
    <property type="match status" value="1"/>
</dbReference>
<feature type="transmembrane region" description="Helical" evidence="6">
    <location>
        <begin position="747"/>
        <end position="765"/>
    </location>
</feature>
<keyword evidence="10" id="KW-1185">Reference proteome</keyword>
<keyword evidence="6" id="KW-0472">Membrane</keyword>
<dbReference type="PANTHER" id="PTHR32089:SF114">
    <property type="entry name" value="METHYL-ACCEPTING CHEMOTAXIS PROTEIN MCPB"/>
    <property type="match status" value="1"/>
</dbReference>
<feature type="compositionally biased region" description="Polar residues" evidence="5">
    <location>
        <begin position="384"/>
        <end position="402"/>
    </location>
</feature>
<comment type="similarity">
    <text evidence="2">Belongs to the methyl-accepting chemotaxis (MCP) protein family.</text>
</comment>
<dbReference type="InterPro" id="IPR004089">
    <property type="entry name" value="MCPsignal_dom"/>
</dbReference>
<accession>A0A7Z9DX87</accession>
<evidence type="ECO:0000256" key="2">
    <source>
        <dbReference type="ARBA" id="ARBA00029447"/>
    </source>
</evidence>
<name>A0A7Z9DX87_9CYAN</name>
<feature type="transmembrane region" description="Helical" evidence="6">
    <location>
        <begin position="705"/>
        <end position="726"/>
    </location>
</feature>
<feature type="compositionally biased region" description="Acidic residues" evidence="5">
    <location>
        <begin position="543"/>
        <end position="553"/>
    </location>
</feature>
<evidence type="ECO:0000313" key="9">
    <source>
        <dbReference type="EMBL" id="VXD13954.1"/>
    </source>
</evidence>
<feature type="coiled-coil region" evidence="4">
    <location>
        <begin position="817"/>
        <end position="848"/>
    </location>
</feature>
<evidence type="ECO:0000313" key="10">
    <source>
        <dbReference type="Proteomes" id="UP000184550"/>
    </source>
</evidence>
<dbReference type="SMART" id="SM00304">
    <property type="entry name" value="HAMP"/>
    <property type="match status" value="2"/>
</dbReference>
<dbReference type="PROSITE" id="PS50885">
    <property type="entry name" value="HAMP"/>
    <property type="match status" value="2"/>
</dbReference>
<dbReference type="Gene3D" id="1.10.287.950">
    <property type="entry name" value="Methyl-accepting chemotaxis protein"/>
    <property type="match status" value="1"/>
</dbReference>
<dbReference type="PROSITE" id="PS50111">
    <property type="entry name" value="CHEMOTAXIS_TRANSDUC_2"/>
    <property type="match status" value="1"/>
</dbReference>
<evidence type="ECO:0000256" key="1">
    <source>
        <dbReference type="ARBA" id="ARBA00023224"/>
    </source>
</evidence>
<sequence>MATSTDFLQEYQQTEEAYCQGNYEQAAALVYQLVEDYPENPSARLLCGHIYGYGLQQYDVARDQYIAVLNLTHDAELLEQANQALADTDQYLVDSPRSAFNDNPDSQAVFNALLDEEIEGTDVDFTEDLSWIEEETNGSAKVTSGMNLFKSNVDLESPDVDPTHPLNGNLMNGLSHEVDLEDFNDLQENFDFQELENSELDSSVPDLGVSMGVLELENLDDEAENFHQNGNQSPLDEATDNPFTLENDLEEGTEILNPLDDHVSLTQLDPFIMEEDDEQASSSPFIFDEDESAVSDIEQLSGDLFSSDDDLLDILNSSTPSTEDDNPDVNSLPTFDESEMDYPPQPTQFLDLDDLDSDGMGGLGEQQQEYQSDPENNRDLNGVNHESSTARPERVTASSSVSFEEELDDIFAPLEDAVEPSVEFVSHEPVSQNGKKSSLETPLFEEDEFDPDFNLGFTWTAEPFVDDADNAVPLPNEPPNMTANFKGVDADFSGTVESNEEETLLTNNALHHSYFSNPRSAASSSTANGAFGAPDVDEKYEKDEEDEEDDDGVFDAIDIPNSFDLEPLNEDTFGDSFDLTPEMNDMSSRFQNGKAPALTENDFLEDFEEFDDVADFNMTANGDQDLYMDSDFGNLEGQFANTSNNSTLDSDSSSIRDDEIFNSAYTASAVTTLSPDLGDMMDTTVTADQGPFSFLENTSLKRKPLYTALGTGLVTLILVATTTNIATRTASLENKREVVDYLRVTGWLMTTVAGATSFLAAWGLGRISAQQITKATDNLQAQFDAISKGNLDARATIFAEDEFGRMSAKFNHAAQFIQNITREAQRKAKEQEDARDDLHRQVIRLLDDVEGAARGDLTVTAEVTANVLGAVADSFNLTIQNLREIVVQVKQAARQVSKGATDSATFAKDVAGDAFRQAEELAATLNSVQVLTDAIQRVAESAREAEEVARSAAAVATKGGEAVQMTVAGILKIRETVAETSREVKRLGESSQEISKIVGLISQIASRTNLLALNASIEAARAGEAGKGFAIVADEVRQLADKSAKSLKDIEQIVMQIQSQTNTVMMAMSQGHQQVIEGTRLAEQAKRALDDIIQVTNRIDVLVRSITADTVEQNETARAVAQVMRAVEHSAQETSQEAQGVSSALTKLVGVARDLLTSVERFRVDASEKS</sequence>
<organism evidence="9 10">
    <name type="scientific">Planktothrix serta PCC 8927</name>
    <dbReference type="NCBI Taxonomy" id="671068"/>
    <lineage>
        <taxon>Bacteria</taxon>
        <taxon>Bacillati</taxon>
        <taxon>Cyanobacteriota</taxon>
        <taxon>Cyanophyceae</taxon>
        <taxon>Oscillatoriophycideae</taxon>
        <taxon>Oscillatoriales</taxon>
        <taxon>Microcoleaceae</taxon>
        <taxon>Planktothrix</taxon>
    </lineage>
</organism>
<keyword evidence="6" id="KW-1133">Transmembrane helix</keyword>
<dbReference type="Pfam" id="PF00672">
    <property type="entry name" value="HAMP"/>
    <property type="match status" value="1"/>
</dbReference>
<protein>
    <submittedName>
        <fullName evidence="9">Chemotaxis sensory transducer</fullName>
    </submittedName>
</protein>
<dbReference type="CDD" id="cd06225">
    <property type="entry name" value="HAMP"/>
    <property type="match status" value="1"/>
</dbReference>
<keyword evidence="1 3" id="KW-0807">Transducer</keyword>
<evidence type="ECO:0000256" key="4">
    <source>
        <dbReference type="SAM" id="Coils"/>
    </source>
</evidence>
<gene>
    <name evidence="9" type="ORF">PL8927_270204</name>
</gene>
<dbReference type="Proteomes" id="UP000184550">
    <property type="component" value="Unassembled WGS sequence"/>
</dbReference>
<keyword evidence="4" id="KW-0175">Coiled coil</keyword>
<dbReference type="InterPro" id="IPR003660">
    <property type="entry name" value="HAMP_dom"/>
</dbReference>
<dbReference type="Gene3D" id="1.25.40.10">
    <property type="entry name" value="Tetratricopeptide repeat domain"/>
    <property type="match status" value="1"/>
</dbReference>
<dbReference type="InterPro" id="IPR011990">
    <property type="entry name" value="TPR-like_helical_dom_sf"/>
</dbReference>
<feature type="domain" description="HAMP" evidence="8">
    <location>
        <begin position="836"/>
        <end position="887"/>
    </location>
</feature>
<evidence type="ECO:0000256" key="3">
    <source>
        <dbReference type="PROSITE-ProRule" id="PRU00284"/>
    </source>
</evidence>
<feature type="compositionally biased region" description="Polar residues" evidence="5">
    <location>
        <begin position="518"/>
        <end position="528"/>
    </location>
</feature>
<dbReference type="GO" id="GO:0016020">
    <property type="term" value="C:membrane"/>
    <property type="evidence" value="ECO:0007669"/>
    <property type="project" value="InterPro"/>
</dbReference>
<dbReference type="RefSeq" id="WP_231505929.1">
    <property type="nucleotide sequence ID" value="NZ_LR734844.1"/>
</dbReference>
<dbReference type="GO" id="GO:0007165">
    <property type="term" value="P:signal transduction"/>
    <property type="evidence" value="ECO:0007669"/>
    <property type="project" value="UniProtKB-KW"/>
</dbReference>
<feature type="region of interest" description="Disordered" evidence="5">
    <location>
        <begin position="314"/>
        <end position="402"/>
    </location>
</feature>
<keyword evidence="6" id="KW-0812">Transmembrane</keyword>
<dbReference type="Pfam" id="PF00015">
    <property type="entry name" value="MCPsignal"/>
    <property type="match status" value="1"/>
</dbReference>
<dbReference type="AlphaFoldDB" id="A0A7Z9DX87"/>
<feature type="domain" description="Methyl-accepting transducer" evidence="7">
    <location>
        <begin position="892"/>
        <end position="1128"/>
    </location>
</feature>
<evidence type="ECO:0000256" key="5">
    <source>
        <dbReference type="SAM" id="MobiDB-lite"/>
    </source>
</evidence>
<dbReference type="PANTHER" id="PTHR32089">
    <property type="entry name" value="METHYL-ACCEPTING CHEMOTAXIS PROTEIN MCPB"/>
    <property type="match status" value="1"/>
</dbReference>
<feature type="domain" description="HAMP" evidence="8">
    <location>
        <begin position="770"/>
        <end position="822"/>
    </location>
</feature>
<reference evidence="9" key="1">
    <citation type="submission" date="2019-10" db="EMBL/GenBank/DDBJ databases">
        <authorList>
            <consortium name="Genoscope - CEA"/>
            <person name="William W."/>
        </authorList>
    </citation>
    <scope>NUCLEOTIDE SEQUENCE [LARGE SCALE GENOMIC DNA]</scope>
    <source>
        <strain evidence="9">BBR_PRJEB10992</strain>
    </source>
</reference>
<proteinExistence type="inferred from homology"/>
<comment type="caution">
    <text evidence="9">The sequence shown here is derived from an EMBL/GenBank/DDBJ whole genome shotgun (WGS) entry which is preliminary data.</text>
</comment>